<feature type="region of interest" description="Disordered" evidence="1">
    <location>
        <begin position="199"/>
        <end position="308"/>
    </location>
</feature>
<dbReference type="EMBL" id="JAGKQM010000003">
    <property type="protein sequence ID" value="KAH0932990.1"/>
    <property type="molecule type" value="Genomic_DNA"/>
</dbReference>
<evidence type="ECO:0000259" key="2">
    <source>
        <dbReference type="PROSITE" id="PS50004"/>
    </source>
</evidence>
<organism evidence="3 4">
    <name type="scientific">Brassica napus</name>
    <name type="common">Rape</name>
    <dbReference type="NCBI Taxonomy" id="3708"/>
    <lineage>
        <taxon>Eukaryota</taxon>
        <taxon>Viridiplantae</taxon>
        <taxon>Streptophyta</taxon>
        <taxon>Embryophyta</taxon>
        <taxon>Tracheophyta</taxon>
        <taxon>Spermatophyta</taxon>
        <taxon>Magnoliopsida</taxon>
        <taxon>eudicotyledons</taxon>
        <taxon>Gunneridae</taxon>
        <taxon>Pentapetalae</taxon>
        <taxon>rosids</taxon>
        <taxon>malvids</taxon>
        <taxon>Brassicales</taxon>
        <taxon>Brassicaceae</taxon>
        <taxon>Brassiceae</taxon>
        <taxon>Brassica</taxon>
    </lineage>
</organism>
<evidence type="ECO:0000313" key="4">
    <source>
        <dbReference type="Proteomes" id="UP000824890"/>
    </source>
</evidence>
<feature type="compositionally biased region" description="Pro residues" evidence="1">
    <location>
        <begin position="518"/>
        <end position="557"/>
    </location>
</feature>
<gene>
    <name evidence="3" type="ORF">HID58_010107</name>
</gene>
<dbReference type="InterPro" id="IPR000008">
    <property type="entry name" value="C2_dom"/>
</dbReference>
<dbReference type="InterPro" id="IPR044750">
    <property type="entry name" value="C2_SRC2/BAP"/>
</dbReference>
<comment type="caution">
    <text evidence="3">The sequence shown here is derived from an EMBL/GenBank/DDBJ whole genome shotgun (WGS) entry which is preliminary data.</text>
</comment>
<dbReference type="CDD" id="cd04051">
    <property type="entry name" value="C2_SRC2_like"/>
    <property type="match status" value="1"/>
</dbReference>
<protein>
    <recommendedName>
        <fullName evidence="2">C2 domain-containing protein</fullName>
    </recommendedName>
</protein>
<proteinExistence type="predicted"/>
<reference evidence="3 4" key="1">
    <citation type="submission" date="2021-05" db="EMBL/GenBank/DDBJ databases">
        <title>Genome Assembly of Synthetic Allotetraploid Brassica napus Reveals Homoeologous Exchanges between Subgenomes.</title>
        <authorList>
            <person name="Davis J.T."/>
        </authorList>
    </citation>
    <scope>NUCLEOTIDE SEQUENCE [LARGE SCALE GENOMIC DNA]</scope>
    <source>
        <strain evidence="4">cv. Da-Ae</strain>
        <tissue evidence="3">Seedling</tissue>
    </source>
</reference>
<feature type="compositionally biased region" description="Gly residues" evidence="1">
    <location>
        <begin position="295"/>
        <end position="308"/>
    </location>
</feature>
<feature type="compositionally biased region" description="Polar residues" evidence="1">
    <location>
        <begin position="285"/>
        <end position="294"/>
    </location>
</feature>
<dbReference type="InterPro" id="IPR035892">
    <property type="entry name" value="C2_domain_sf"/>
</dbReference>
<name>A0ABQ8DUF5_BRANA</name>
<feature type="compositionally biased region" description="Gly residues" evidence="1">
    <location>
        <begin position="596"/>
        <end position="610"/>
    </location>
</feature>
<evidence type="ECO:0000313" key="3">
    <source>
        <dbReference type="EMBL" id="KAH0932990.1"/>
    </source>
</evidence>
<feature type="compositionally biased region" description="Pro residues" evidence="1">
    <location>
        <begin position="251"/>
        <end position="269"/>
    </location>
</feature>
<feature type="compositionally biased region" description="Pro residues" evidence="1">
    <location>
        <begin position="565"/>
        <end position="574"/>
    </location>
</feature>
<dbReference type="Pfam" id="PF00168">
    <property type="entry name" value="C2"/>
    <property type="match status" value="2"/>
</dbReference>
<dbReference type="SUPFAM" id="SSF49562">
    <property type="entry name" value="C2 domain (Calcium/lipid-binding domain, CaLB)"/>
    <property type="match status" value="2"/>
</dbReference>
<dbReference type="PANTHER" id="PTHR32246">
    <property type="entry name" value="INGRESSION PROTEIN FIC1"/>
    <property type="match status" value="1"/>
</dbReference>
<accession>A0ABQ8DUF5</accession>
<dbReference type="Proteomes" id="UP000824890">
    <property type="component" value="Unassembled WGS sequence"/>
</dbReference>
<feature type="region of interest" description="Disordered" evidence="1">
    <location>
        <begin position="473"/>
        <end position="635"/>
    </location>
</feature>
<dbReference type="SMART" id="SM00239">
    <property type="entry name" value="C2"/>
    <property type="match status" value="2"/>
</dbReference>
<feature type="compositionally biased region" description="Low complexity" evidence="1">
    <location>
        <begin position="485"/>
        <end position="501"/>
    </location>
</feature>
<feature type="domain" description="C2" evidence="2">
    <location>
        <begin position="18"/>
        <end position="144"/>
    </location>
</feature>
<sequence>PLSKQRTQPLRFLKKFQTLYNLLLTSNQSIKMGKTHIEICLISARGLRVGTGFGSSLLKHQWYAVGWIDPESKYCTTIDASRSDNPLWRTKFATLLDDDDSKIQALHVEVYSREPIFLRKKLHGSATVSLKEFLVKYKKQSSVVEETGSYQLRKVNSSKAQGFVDVSIRVSAERQDFGGFTGDFGGVMLSNNSGYNNTSGQNYMSGSSQHPFASLNQPNNPNPFSVPPDKHHSPMPNPLTNNASPQMQQPYYPPPPPMQQPYYPPPPPSTSTAGYMPSYMPRSENAVNIPSSSSGGAGRGYTRPGPGGSAGLGAARQLLVGSGFGSSLLKHQWFAVGWIDPEEKYCTTIDDSRSDNPLWRTKFISSLDDDGDSKIHALNVEVYSREPIFLTKKLHGSATVPLKEFLAMYKNQSSSSSVFEETRSYQLRKQNSSKAQGFVDVSVRVSAERQDFGGFTGDFGGVMLSNNSSYMAGSSQHPFASLNQPNNPNSFSAPPNNHHSPMPNFLTSNACPQMQQPYYPPPPMQQPYYPPPPPMEQPYYPSPPPMQQPYYPPPPMQQPYDPSAPMQPPPPPAGYMPSYMSRLENAVNVPSSSSSGGAGRGARPGPGLGAGAASYGKDYISGAEPDGKFSGPYTK</sequence>
<evidence type="ECO:0000256" key="1">
    <source>
        <dbReference type="SAM" id="MobiDB-lite"/>
    </source>
</evidence>
<feature type="compositionally biased region" description="Polar residues" evidence="1">
    <location>
        <begin position="473"/>
        <end position="484"/>
    </location>
</feature>
<feature type="compositionally biased region" description="Polar residues" evidence="1">
    <location>
        <begin position="199"/>
        <end position="219"/>
    </location>
</feature>
<feature type="non-terminal residue" evidence="3">
    <location>
        <position position="1"/>
    </location>
</feature>
<dbReference type="Gene3D" id="2.60.40.150">
    <property type="entry name" value="C2 domain"/>
    <property type="match status" value="2"/>
</dbReference>
<dbReference type="PANTHER" id="PTHR32246:SF15">
    <property type="entry name" value="CALCIUM-DEPENDENT LIPID-BINDING (CALB DOMAIN) FAMILY PROTEIN"/>
    <property type="match status" value="1"/>
</dbReference>
<keyword evidence="4" id="KW-1185">Reference proteome</keyword>
<dbReference type="PROSITE" id="PS50004">
    <property type="entry name" value="C2"/>
    <property type="match status" value="1"/>
</dbReference>